<evidence type="ECO:0000313" key="4">
    <source>
        <dbReference type="Proteomes" id="UP000318709"/>
    </source>
</evidence>
<gene>
    <name evidence="3" type="ORF">E3E12_00695</name>
</gene>
<evidence type="ECO:0000256" key="1">
    <source>
        <dbReference type="ARBA" id="ARBA00022598"/>
    </source>
</evidence>
<organism evidence="3 4">
    <name type="scientific">Formicincola oecophyllae</name>
    <dbReference type="NCBI Taxonomy" id="2558361"/>
    <lineage>
        <taxon>Bacteria</taxon>
        <taxon>Pseudomonadati</taxon>
        <taxon>Pseudomonadota</taxon>
        <taxon>Alphaproteobacteria</taxon>
        <taxon>Acetobacterales</taxon>
        <taxon>Acetobacteraceae</taxon>
        <taxon>Formicincola</taxon>
    </lineage>
</organism>
<dbReference type="RefSeq" id="WP_141442605.1">
    <property type="nucleotide sequence ID" value="NZ_CP038231.1"/>
</dbReference>
<keyword evidence="4" id="KW-1185">Reference proteome</keyword>
<dbReference type="Proteomes" id="UP000318709">
    <property type="component" value="Chromosome"/>
</dbReference>
<dbReference type="KEGG" id="swf:E3E12_00695"/>
<dbReference type="Pfam" id="PF03099">
    <property type="entry name" value="BPL_LplA_LipB"/>
    <property type="match status" value="1"/>
</dbReference>
<dbReference type="Gene3D" id="2.30.30.100">
    <property type="match status" value="1"/>
</dbReference>
<accession>A0A4Y6U6I5</accession>
<dbReference type="InterPro" id="IPR008988">
    <property type="entry name" value="Transcriptional_repressor_C"/>
</dbReference>
<dbReference type="EC" id="6.3.4.15" evidence="3"/>
<dbReference type="NCBIfam" id="TIGR00121">
    <property type="entry name" value="birA_ligase"/>
    <property type="match status" value="1"/>
</dbReference>
<dbReference type="InterPro" id="IPR004408">
    <property type="entry name" value="Biotin_CoA_COase_ligase"/>
</dbReference>
<keyword evidence="1 3" id="KW-0436">Ligase</keyword>
<feature type="domain" description="BPL/LPL catalytic" evidence="2">
    <location>
        <begin position="27"/>
        <end position="172"/>
    </location>
</feature>
<name>A0A4Y6U6I5_9PROT</name>
<evidence type="ECO:0000313" key="3">
    <source>
        <dbReference type="EMBL" id="QDH12963.1"/>
    </source>
</evidence>
<sequence>MIDSSPPPIKSSQGVSWQLTCHGELPSTSTTLMAQAMAGAPSGTAVLALRQSAGRGSRGRVWQAPSGNLSFSFLVDFPTSSQGATPGAGEAFLAMLPFMAAVAVHQALERFWSHQAVEGGSPARLEIKWPNDIMVHQQGLPPAKLCGMLVETAHRPQAMGGGRCAVIGVGVNLRHAPEGTGRPVTTLAVWLGQESAPRPADLAWAIMEAFGALMDGWGTGKSDFVLAEWRKRAHPPGTMLAVQGTGTYITGMFHDVDAQGKLLLKDASGNLAAVMTGDVLCLA</sequence>
<protein>
    <submittedName>
        <fullName evidence="3">Biotin--[acetyl-CoA-carboxylase] ligase</fullName>
        <ecNumber evidence="3">6.3.4.15</ecNumber>
    </submittedName>
</protein>
<dbReference type="CDD" id="cd16442">
    <property type="entry name" value="BPL"/>
    <property type="match status" value="1"/>
</dbReference>
<dbReference type="SUPFAM" id="SSF55681">
    <property type="entry name" value="Class II aaRS and biotin synthetases"/>
    <property type="match status" value="1"/>
</dbReference>
<dbReference type="PANTHER" id="PTHR12835">
    <property type="entry name" value="BIOTIN PROTEIN LIGASE"/>
    <property type="match status" value="1"/>
</dbReference>
<dbReference type="OrthoDB" id="9807064at2"/>
<dbReference type="SUPFAM" id="SSF50037">
    <property type="entry name" value="C-terminal domain of transcriptional repressors"/>
    <property type="match status" value="1"/>
</dbReference>
<evidence type="ECO:0000259" key="2">
    <source>
        <dbReference type="Pfam" id="PF03099"/>
    </source>
</evidence>
<dbReference type="PANTHER" id="PTHR12835:SF5">
    <property type="entry name" value="BIOTIN--PROTEIN LIGASE"/>
    <property type="match status" value="1"/>
</dbReference>
<dbReference type="InterPro" id="IPR045864">
    <property type="entry name" value="aa-tRNA-synth_II/BPL/LPL"/>
</dbReference>
<dbReference type="InterPro" id="IPR004143">
    <property type="entry name" value="BPL_LPL_catalytic"/>
</dbReference>
<proteinExistence type="predicted"/>
<dbReference type="Gene3D" id="3.30.930.10">
    <property type="entry name" value="Bira Bifunctional Protein, Domain 2"/>
    <property type="match status" value="1"/>
</dbReference>
<dbReference type="GO" id="GO:0004077">
    <property type="term" value="F:biotin--[biotin carboxyl-carrier protein] ligase activity"/>
    <property type="evidence" value="ECO:0007669"/>
    <property type="project" value="UniProtKB-EC"/>
</dbReference>
<dbReference type="EMBL" id="CP038231">
    <property type="protein sequence ID" value="QDH12963.1"/>
    <property type="molecule type" value="Genomic_DNA"/>
</dbReference>
<dbReference type="GO" id="GO:0005737">
    <property type="term" value="C:cytoplasm"/>
    <property type="evidence" value="ECO:0007669"/>
    <property type="project" value="TreeGrafter"/>
</dbReference>
<dbReference type="AlphaFoldDB" id="A0A4Y6U6I5"/>
<reference evidence="3 4" key="1">
    <citation type="submission" date="2019-03" db="EMBL/GenBank/DDBJ databases">
        <title>The complete genome sequence of Swingsia_sp. F3b2 LMG30590(T).</title>
        <authorList>
            <person name="Chua K.-O."/>
            <person name="Chan K.-G."/>
            <person name="See-Too W.-S."/>
        </authorList>
    </citation>
    <scope>NUCLEOTIDE SEQUENCE [LARGE SCALE GENOMIC DNA]</scope>
    <source>
        <strain evidence="3 4">F3b2</strain>
    </source>
</reference>